<reference evidence="2 3" key="1">
    <citation type="submission" date="2018-05" db="EMBL/GenBank/DDBJ databases">
        <title>Marinilabilia rubrum sp. nov., isolated from saltern sediment.</title>
        <authorList>
            <person name="Zhang R."/>
        </authorList>
    </citation>
    <scope>NUCLEOTIDE SEQUENCE [LARGE SCALE GENOMIC DNA]</scope>
    <source>
        <strain evidence="2 3">WTE16</strain>
    </source>
</reference>
<gene>
    <name evidence="2" type="ORF">DDZ16_06280</name>
</gene>
<evidence type="ECO:0000313" key="3">
    <source>
        <dbReference type="Proteomes" id="UP000244956"/>
    </source>
</evidence>
<evidence type="ECO:0000259" key="1">
    <source>
        <dbReference type="Pfam" id="PF01863"/>
    </source>
</evidence>
<dbReference type="InterPro" id="IPR002725">
    <property type="entry name" value="YgjP-like_metallopeptidase"/>
</dbReference>
<dbReference type="Pfam" id="PF01863">
    <property type="entry name" value="YgjP-like"/>
    <property type="match status" value="1"/>
</dbReference>
<feature type="domain" description="YgjP-like metallopeptidase" evidence="1">
    <location>
        <begin position="25"/>
        <end position="225"/>
    </location>
</feature>
<accession>A0A2U2BBU2</accession>
<dbReference type="EMBL" id="QEWP01000003">
    <property type="protein sequence ID" value="PWE00529.1"/>
    <property type="molecule type" value="Genomic_DNA"/>
</dbReference>
<proteinExistence type="predicted"/>
<sequence>MAIKTSLIEIEGLGPVLFKSDSRCKRLSIRLKPFEGITVMFPPGFSPKKALAFVEEKHQWILKNLEKIEKHEGQKTIFDEKSVFRTSSFELKVQKHQAETIRMTLNNGILRVAYPHFANVADSKVQDAIREGIERAMRIEAKLVLPQKVHQFAHRHNFSYKKVFVKNLKSRWGSCSAVNNINLNLQLMRLPEYLIDYVVLHELCHTVEKNHGPGFWRLMDRVTGGKARVLASEMKKHRTTIY</sequence>
<dbReference type="CDD" id="cd07344">
    <property type="entry name" value="M48_yhfN_like"/>
    <property type="match status" value="1"/>
</dbReference>
<dbReference type="Proteomes" id="UP000244956">
    <property type="component" value="Unassembled WGS sequence"/>
</dbReference>
<protein>
    <submittedName>
        <fullName evidence="2">M48 family peptidase</fullName>
    </submittedName>
</protein>
<dbReference type="OrthoDB" id="9811177at2"/>
<comment type="caution">
    <text evidence="2">The sequence shown here is derived from an EMBL/GenBank/DDBJ whole genome shotgun (WGS) entry which is preliminary data.</text>
</comment>
<evidence type="ECO:0000313" key="2">
    <source>
        <dbReference type="EMBL" id="PWE00529.1"/>
    </source>
</evidence>
<name>A0A2U2BBU2_9BACT</name>
<keyword evidence="3" id="KW-1185">Reference proteome</keyword>
<dbReference type="InterPro" id="IPR053136">
    <property type="entry name" value="UTP_pyrophosphatase-like"/>
</dbReference>
<dbReference type="PANTHER" id="PTHR30399:SF1">
    <property type="entry name" value="UTP PYROPHOSPHATASE"/>
    <property type="match status" value="1"/>
</dbReference>
<dbReference type="Gene3D" id="3.30.2010.10">
    <property type="entry name" value="Metalloproteases ('zincins'), catalytic domain"/>
    <property type="match status" value="1"/>
</dbReference>
<organism evidence="2 3">
    <name type="scientific">Marinilabilia rubra</name>
    <dbReference type="NCBI Taxonomy" id="2162893"/>
    <lineage>
        <taxon>Bacteria</taxon>
        <taxon>Pseudomonadati</taxon>
        <taxon>Bacteroidota</taxon>
        <taxon>Bacteroidia</taxon>
        <taxon>Marinilabiliales</taxon>
        <taxon>Marinilabiliaceae</taxon>
        <taxon>Marinilabilia</taxon>
    </lineage>
</organism>
<dbReference type="RefSeq" id="WP_109263568.1">
    <property type="nucleotide sequence ID" value="NZ_QEWP01000003.1"/>
</dbReference>
<dbReference type="PANTHER" id="PTHR30399">
    <property type="entry name" value="UNCHARACTERIZED PROTEIN YGJP"/>
    <property type="match status" value="1"/>
</dbReference>
<dbReference type="AlphaFoldDB" id="A0A2U2BBU2"/>